<dbReference type="AlphaFoldDB" id="A0A4R4SUD1"/>
<reference evidence="2 3" key="1">
    <citation type="submission" date="2019-03" db="EMBL/GenBank/DDBJ databases">
        <title>Draft genome sequences of novel Actinobacteria.</title>
        <authorList>
            <person name="Sahin N."/>
            <person name="Ay H."/>
            <person name="Saygin H."/>
        </authorList>
    </citation>
    <scope>NUCLEOTIDE SEQUENCE [LARGE SCALE GENOMIC DNA]</scope>
    <source>
        <strain evidence="2 3">DSM 41900</strain>
    </source>
</reference>
<dbReference type="Proteomes" id="UP000295345">
    <property type="component" value="Unassembled WGS sequence"/>
</dbReference>
<comment type="caution">
    <text evidence="2">The sequence shown here is derived from an EMBL/GenBank/DDBJ whole genome shotgun (WGS) entry which is preliminary data.</text>
</comment>
<evidence type="ECO:0000313" key="2">
    <source>
        <dbReference type="EMBL" id="TDC65922.1"/>
    </source>
</evidence>
<keyword evidence="1" id="KW-0812">Transmembrane</keyword>
<sequence length="79" mass="8622">MITVGGRRCVVTIVERLHNGSRLRFASGELLALPRSAVVTVARPRPAHRRRRRWASDAVAQVVAGCVLVIVLTVAVVVR</sequence>
<gene>
    <name evidence="2" type="ORF">E1283_30235</name>
</gene>
<dbReference type="RefSeq" id="WP_132821362.1">
    <property type="nucleotide sequence ID" value="NZ_SMKI01000467.1"/>
</dbReference>
<proteinExistence type="predicted"/>
<keyword evidence="1" id="KW-1133">Transmembrane helix</keyword>
<evidence type="ECO:0000256" key="1">
    <source>
        <dbReference type="SAM" id="Phobius"/>
    </source>
</evidence>
<name>A0A4R4SUD1_9ACTN</name>
<accession>A0A4R4SUD1</accession>
<keyword evidence="3" id="KW-1185">Reference proteome</keyword>
<evidence type="ECO:0000313" key="3">
    <source>
        <dbReference type="Proteomes" id="UP000295345"/>
    </source>
</evidence>
<feature type="transmembrane region" description="Helical" evidence="1">
    <location>
        <begin position="58"/>
        <end position="78"/>
    </location>
</feature>
<keyword evidence="1" id="KW-0472">Membrane</keyword>
<organism evidence="2 3">
    <name type="scientific">Streptomyces hainanensis</name>
    <dbReference type="NCBI Taxonomy" id="402648"/>
    <lineage>
        <taxon>Bacteria</taxon>
        <taxon>Bacillati</taxon>
        <taxon>Actinomycetota</taxon>
        <taxon>Actinomycetes</taxon>
        <taxon>Kitasatosporales</taxon>
        <taxon>Streptomycetaceae</taxon>
        <taxon>Streptomyces</taxon>
    </lineage>
</organism>
<protein>
    <submittedName>
        <fullName evidence="2">Uncharacterized protein</fullName>
    </submittedName>
</protein>
<dbReference type="EMBL" id="SMKI01000467">
    <property type="protein sequence ID" value="TDC65922.1"/>
    <property type="molecule type" value="Genomic_DNA"/>
</dbReference>